<evidence type="ECO:0000313" key="2">
    <source>
        <dbReference type="EMBL" id="WTW31323.1"/>
    </source>
</evidence>
<sequence>MIEAHRKLEQLVAGLNDQPIAEASAIIETTAGRSATEHRPQLAEHTAGLEASWARHPT</sequence>
<accession>A0ABZ1MW16</accession>
<keyword evidence="3" id="KW-1185">Reference proteome</keyword>
<dbReference type="RefSeq" id="WP_189722591.1">
    <property type="nucleotide sequence ID" value="NZ_BMUK01000002.1"/>
</dbReference>
<dbReference type="Proteomes" id="UP001621512">
    <property type="component" value="Chromosome"/>
</dbReference>
<evidence type="ECO:0000313" key="3">
    <source>
        <dbReference type="Proteomes" id="UP001621512"/>
    </source>
</evidence>
<reference evidence="2 3" key="1">
    <citation type="submission" date="2022-10" db="EMBL/GenBank/DDBJ databases">
        <title>The complete genomes of actinobacterial strains from the NBC collection.</title>
        <authorList>
            <person name="Joergensen T.S."/>
            <person name="Alvarez Arevalo M."/>
            <person name="Sterndorff E.B."/>
            <person name="Faurdal D."/>
            <person name="Vuksanovic O."/>
            <person name="Mourched A.-S."/>
            <person name="Charusanti P."/>
            <person name="Shaw S."/>
            <person name="Blin K."/>
            <person name="Weber T."/>
        </authorList>
    </citation>
    <scope>NUCLEOTIDE SEQUENCE [LARGE SCALE GENOMIC DNA]</scope>
    <source>
        <strain evidence="2 3">NBC_00017</strain>
    </source>
</reference>
<proteinExistence type="predicted"/>
<protein>
    <submittedName>
        <fullName evidence="2">Uncharacterized protein</fullName>
    </submittedName>
</protein>
<feature type="region of interest" description="Disordered" evidence="1">
    <location>
        <begin position="31"/>
        <end position="58"/>
    </location>
</feature>
<name>A0ABZ1MW16_STREF</name>
<evidence type="ECO:0000256" key="1">
    <source>
        <dbReference type="SAM" id="MobiDB-lite"/>
    </source>
</evidence>
<dbReference type="EMBL" id="CP108341">
    <property type="protein sequence ID" value="WTW31323.1"/>
    <property type="molecule type" value="Genomic_DNA"/>
</dbReference>
<gene>
    <name evidence="2" type="ORF">OHU35_36920</name>
</gene>
<organism evidence="2 3">
    <name type="scientific">Streptomyces purpurascens</name>
    <dbReference type="NCBI Taxonomy" id="1924"/>
    <lineage>
        <taxon>Bacteria</taxon>
        <taxon>Bacillati</taxon>
        <taxon>Actinomycetota</taxon>
        <taxon>Actinomycetes</taxon>
        <taxon>Kitasatosporales</taxon>
        <taxon>Streptomycetaceae</taxon>
        <taxon>Streptomyces</taxon>
    </lineage>
</organism>